<name>A0ABV8DXB3_9NOCA</name>
<dbReference type="RefSeq" id="WP_378614347.1">
    <property type="nucleotide sequence ID" value="NZ_JBHSAX010000017.1"/>
</dbReference>
<dbReference type="NCBIfam" id="TIGR03931">
    <property type="entry name" value="T7SS_Rv3446c"/>
    <property type="match status" value="1"/>
</dbReference>
<protein>
    <submittedName>
        <fullName evidence="3">Type VII secretion-associated protein</fullName>
    </submittedName>
</protein>
<comment type="caution">
    <text evidence="3">The sequence shown here is derived from an EMBL/GenBank/DDBJ whole genome shotgun (WGS) entry which is preliminary data.</text>
</comment>
<proteinExistence type="predicted"/>
<keyword evidence="2" id="KW-0812">Transmembrane</keyword>
<reference evidence="4" key="1">
    <citation type="journal article" date="2019" name="Int. J. Syst. Evol. Microbiol.">
        <title>The Global Catalogue of Microorganisms (GCM) 10K type strain sequencing project: providing services to taxonomists for standard genome sequencing and annotation.</title>
        <authorList>
            <consortium name="The Broad Institute Genomics Platform"/>
            <consortium name="The Broad Institute Genome Sequencing Center for Infectious Disease"/>
            <person name="Wu L."/>
            <person name="Ma J."/>
        </authorList>
    </citation>
    <scope>NUCLEOTIDE SEQUENCE [LARGE SCALE GENOMIC DNA]</scope>
    <source>
        <strain evidence="4">CGMCC 4.7330</strain>
    </source>
</reference>
<organism evidence="3 4">
    <name type="scientific">Nocardia jiangsuensis</name>
    <dbReference type="NCBI Taxonomy" id="1691563"/>
    <lineage>
        <taxon>Bacteria</taxon>
        <taxon>Bacillati</taxon>
        <taxon>Actinomycetota</taxon>
        <taxon>Actinomycetes</taxon>
        <taxon>Mycobacteriales</taxon>
        <taxon>Nocardiaceae</taxon>
        <taxon>Nocardia</taxon>
    </lineage>
</organism>
<gene>
    <name evidence="3" type="ORF">ACFO0B_21640</name>
</gene>
<dbReference type="EMBL" id="JBHSAX010000017">
    <property type="protein sequence ID" value="MFC3964595.1"/>
    <property type="molecule type" value="Genomic_DNA"/>
</dbReference>
<evidence type="ECO:0000313" key="4">
    <source>
        <dbReference type="Proteomes" id="UP001595696"/>
    </source>
</evidence>
<keyword evidence="2" id="KW-0472">Membrane</keyword>
<accession>A0ABV8DXB3</accession>
<keyword evidence="2" id="KW-1133">Transmembrane helix</keyword>
<evidence type="ECO:0000256" key="2">
    <source>
        <dbReference type="SAM" id="Phobius"/>
    </source>
</evidence>
<feature type="transmembrane region" description="Helical" evidence="2">
    <location>
        <begin position="262"/>
        <end position="285"/>
    </location>
</feature>
<feature type="region of interest" description="Disordered" evidence="1">
    <location>
        <begin position="296"/>
        <end position="317"/>
    </location>
</feature>
<dbReference type="Proteomes" id="UP001595696">
    <property type="component" value="Unassembled WGS sequence"/>
</dbReference>
<sequence>MSPTVALHIDGDDLHAVVGPDPRGAVEWNVTLDGLPAAAGSAGGPLAGELRRDAERRGTALPIEAVAVAHPTQWGAPALAHALDGLLPAVAADVAAVPTAHVAAAHYLRSRALTRASVLVVEFTALSSTVALVDCDSIESTVVACEHEPTLGAGGSAPATAERLAELADRVLDDHAPHAVLMVGAADPEVGDLLRRHLATPAFVPEVIALSGREIAKAVWSDTRRPTPGRAPALPGRQAMDVQATIGANLRARRQPRRRSPLVIGAAAVFVALAAAAVTAGVTLLRAPADGSVADSPAIPGAARPTTPPPNSTAEAGRVTVTVPAEWRPAAAADPERLVLTPDSAVRARITVTQSVLAANAATEDVARDLQSEIARAEPGRFGTVQRDVVFGDRPGLAYDEFPGDGSEVRWHVIVDRGVQAGIGCQYGRGRWDTVRTACEEVARSLTVRP</sequence>
<keyword evidence="4" id="KW-1185">Reference proteome</keyword>
<evidence type="ECO:0000256" key="1">
    <source>
        <dbReference type="SAM" id="MobiDB-lite"/>
    </source>
</evidence>
<evidence type="ECO:0000313" key="3">
    <source>
        <dbReference type="EMBL" id="MFC3964595.1"/>
    </source>
</evidence>
<dbReference type="InterPro" id="IPR023840">
    <property type="entry name" value="T7SS_Rv3446c"/>
</dbReference>